<evidence type="ECO:0000256" key="1">
    <source>
        <dbReference type="SAM" id="MobiDB-lite"/>
    </source>
</evidence>
<evidence type="ECO:0000313" key="4">
    <source>
        <dbReference type="EMBL" id="KAK3169639.1"/>
    </source>
</evidence>
<dbReference type="EMBL" id="JASNWA010000009">
    <property type="protein sequence ID" value="KAK3169639.1"/>
    <property type="molecule type" value="Genomic_DNA"/>
</dbReference>
<comment type="caution">
    <text evidence="4">The sequence shown here is derived from an EMBL/GenBank/DDBJ whole genome shotgun (WGS) entry which is preliminary data.</text>
</comment>
<protein>
    <submittedName>
        <fullName evidence="4">Uncharacterized protein</fullName>
    </submittedName>
</protein>
<keyword evidence="3" id="KW-0732">Signal</keyword>
<feature type="compositionally biased region" description="Gly residues" evidence="1">
    <location>
        <begin position="380"/>
        <end position="394"/>
    </location>
</feature>
<keyword evidence="2" id="KW-0472">Membrane</keyword>
<evidence type="ECO:0000256" key="2">
    <source>
        <dbReference type="SAM" id="Phobius"/>
    </source>
</evidence>
<keyword evidence="2" id="KW-1133">Transmembrane helix</keyword>
<organism evidence="4 5">
    <name type="scientific">Lepraria neglecta</name>
    <dbReference type="NCBI Taxonomy" id="209136"/>
    <lineage>
        <taxon>Eukaryota</taxon>
        <taxon>Fungi</taxon>
        <taxon>Dikarya</taxon>
        <taxon>Ascomycota</taxon>
        <taxon>Pezizomycotina</taxon>
        <taxon>Lecanoromycetes</taxon>
        <taxon>OSLEUM clade</taxon>
        <taxon>Lecanoromycetidae</taxon>
        <taxon>Lecanorales</taxon>
        <taxon>Lecanorineae</taxon>
        <taxon>Stereocaulaceae</taxon>
        <taxon>Lepraria</taxon>
    </lineage>
</organism>
<dbReference type="Proteomes" id="UP001276659">
    <property type="component" value="Unassembled WGS sequence"/>
</dbReference>
<name>A0AAD9Z165_9LECA</name>
<proteinExistence type="predicted"/>
<feature type="chain" id="PRO_5042092556" evidence="3">
    <location>
        <begin position="17"/>
        <end position="394"/>
    </location>
</feature>
<evidence type="ECO:0000313" key="5">
    <source>
        <dbReference type="Proteomes" id="UP001276659"/>
    </source>
</evidence>
<dbReference type="AlphaFoldDB" id="A0AAD9Z165"/>
<reference evidence="4" key="1">
    <citation type="submission" date="2022-11" db="EMBL/GenBank/DDBJ databases">
        <title>Chromosomal genome sequence assembly and mating type (MAT) locus characterization of the leprose asexual lichenized fungus Lepraria neglecta (Nyl.) Erichsen.</title>
        <authorList>
            <person name="Allen J.L."/>
            <person name="Pfeffer B."/>
        </authorList>
    </citation>
    <scope>NUCLEOTIDE SEQUENCE</scope>
    <source>
        <strain evidence="4">Allen 5258</strain>
    </source>
</reference>
<gene>
    <name evidence="4" type="ORF">OEA41_009023</name>
</gene>
<feature type="compositionally biased region" description="Low complexity" evidence="1">
    <location>
        <begin position="241"/>
        <end position="270"/>
    </location>
</feature>
<feature type="region of interest" description="Disordered" evidence="1">
    <location>
        <begin position="369"/>
        <end position="394"/>
    </location>
</feature>
<evidence type="ECO:0000256" key="3">
    <source>
        <dbReference type="SAM" id="SignalP"/>
    </source>
</evidence>
<dbReference type="PANTHER" id="PTHR16861:SF4">
    <property type="entry name" value="SH3 DOMAIN PROTEIN (AFU_ORTHOLOGUE AFUA_1G13610)"/>
    <property type="match status" value="1"/>
</dbReference>
<sequence length="394" mass="40722">MLIICVALYFGTTVLAQRPQNASICDYYAQLLYGTNTSQTQYQLTQHIVTLAFAGAPPGSTNISSNITGIFNPGTYSYQGTTLGVDLLPCRLFTHFYEAFAHVFDCSDPATPPSSPSSAPPPSNLAYVHKFMNLNTTDLGHFIDQMTQAAKQYGFSTEDANTISTHLNSIYNVACAPPVTLNPMLGPELLSLCQASNCPLALDPDCAAYVNLSASGIPSAASSVGPSAMPTHFVPTVVSQPTTAPTSSTSAGSSSASGASGALGGTSTSSSPALSPGAIAGIAIGGAAVILAFIIALVFIIRRRRPIRMEATPPSMYGTSSGFASPPGEQKYPPSLISSPMQSPGMYGQFGEGHPQGMQQMAGHDVGRPPVEMDSTHGADGQGVGQGGGRGWIS</sequence>
<keyword evidence="5" id="KW-1185">Reference proteome</keyword>
<feature type="signal peptide" evidence="3">
    <location>
        <begin position="1"/>
        <end position="16"/>
    </location>
</feature>
<accession>A0AAD9Z165</accession>
<feature type="region of interest" description="Disordered" evidence="1">
    <location>
        <begin position="238"/>
        <end position="270"/>
    </location>
</feature>
<dbReference type="PANTHER" id="PTHR16861">
    <property type="entry name" value="GLYCOPROTEIN 38"/>
    <property type="match status" value="1"/>
</dbReference>
<keyword evidence="2" id="KW-0812">Transmembrane</keyword>
<feature type="transmembrane region" description="Helical" evidence="2">
    <location>
        <begin position="278"/>
        <end position="301"/>
    </location>
</feature>